<keyword evidence="2" id="KW-1185">Reference proteome</keyword>
<dbReference type="Proteomes" id="UP001283361">
    <property type="component" value="Unassembled WGS sequence"/>
</dbReference>
<gene>
    <name evidence="1" type="ORF">RRG08_007837</name>
</gene>
<protein>
    <submittedName>
        <fullName evidence="1">Uncharacterized protein</fullName>
    </submittedName>
</protein>
<proteinExistence type="predicted"/>
<reference evidence="1" key="1">
    <citation type="journal article" date="2023" name="G3 (Bethesda)">
        <title>A reference genome for the long-term kleptoplast-retaining sea slug Elysia crispata morphotype clarki.</title>
        <authorList>
            <person name="Eastman K.E."/>
            <person name="Pendleton A.L."/>
            <person name="Shaikh M.A."/>
            <person name="Suttiyut T."/>
            <person name="Ogas R."/>
            <person name="Tomko P."/>
            <person name="Gavelis G."/>
            <person name="Widhalm J.R."/>
            <person name="Wisecaver J.H."/>
        </authorList>
    </citation>
    <scope>NUCLEOTIDE SEQUENCE</scope>
    <source>
        <strain evidence="1">ECLA1</strain>
    </source>
</reference>
<organism evidence="1 2">
    <name type="scientific">Elysia crispata</name>
    <name type="common">lettuce slug</name>
    <dbReference type="NCBI Taxonomy" id="231223"/>
    <lineage>
        <taxon>Eukaryota</taxon>
        <taxon>Metazoa</taxon>
        <taxon>Spiralia</taxon>
        <taxon>Lophotrochozoa</taxon>
        <taxon>Mollusca</taxon>
        <taxon>Gastropoda</taxon>
        <taxon>Heterobranchia</taxon>
        <taxon>Euthyneura</taxon>
        <taxon>Panpulmonata</taxon>
        <taxon>Sacoglossa</taxon>
        <taxon>Placobranchoidea</taxon>
        <taxon>Plakobranchidae</taxon>
        <taxon>Elysia</taxon>
    </lineage>
</organism>
<evidence type="ECO:0000313" key="1">
    <source>
        <dbReference type="EMBL" id="KAK3720213.1"/>
    </source>
</evidence>
<comment type="caution">
    <text evidence="1">The sequence shown here is derived from an EMBL/GenBank/DDBJ whole genome shotgun (WGS) entry which is preliminary data.</text>
</comment>
<name>A0AAE0XW26_9GAST</name>
<dbReference type="AlphaFoldDB" id="A0AAE0XW26"/>
<dbReference type="EMBL" id="JAWDGP010007407">
    <property type="protein sequence ID" value="KAK3720213.1"/>
    <property type="molecule type" value="Genomic_DNA"/>
</dbReference>
<evidence type="ECO:0000313" key="2">
    <source>
        <dbReference type="Proteomes" id="UP001283361"/>
    </source>
</evidence>
<accession>A0AAE0XW26</accession>
<sequence>MGFGTGVCCCGITAAVRSPLYNIAHPYGFIKLKTVEWLSKSEDSKGQALAIHSSEYISCDAPHLRRSRLKTFRQYGKKHTTNQPNLIRPRSATTFYFINFPLSVSIELSPKAHFSNVHIGTTISRCGRKDKNGGKQPLMEAARGDLSIQKPQSRMLHYFKVGESPSPVCHCTVAFNEYSSTVDF</sequence>